<dbReference type="EC" id="3.5.4.33" evidence="8"/>
<dbReference type="PROSITE" id="PS51747">
    <property type="entry name" value="CYT_DCMP_DEAMINASES_2"/>
    <property type="match status" value="1"/>
</dbReference>
<dbReference type="RefSeq" id="WP_282433253.1">
    <property type="nucleotide sequence ID" value="NZ_JBHSZT010000003.1"/>
</dbReference>
<evidence type="ECO:0000256" key="7">
    <source>
        <dbReference type="ARBA" id="ARBA00048045"/>
    </source>
</evidence>
<evidence type="ECO:0000256" key="6">
    <source>
        <dbReference type="ARBA" id="ARBA00022833"/>
    </source>
</evidence>
<keyword evidence="4 8" id="KW-0479">Metal-binding</keyword>
<keyword evidence="5 8" id="KW-0378">Hydrolase</keyword>
<comment type="cofactor">
    <cofactor evidence="8">
        <name>Zn(2+)</name>
        <dbReference type="ChEBI" id="CHEBI:29105"/>
    </cofactor>
    <text evidence="8">Binds 1 zinc ion per subunit.</text>
</comment>
<comment type="catalytic activity">
    <reaction evidence="7 8">
        <text>adenosine(34) in tRNA + H2O + H(+) = inosine(34) in tRNA + NH4(+)</text>
        <dbReference type="Rhea" id="RHEA:43168"/>
        <dbReference type="Rhea" id="RHEA-COMP:10373"/>
        <dbReference type="Rhea" id="RHEA-COMP:10374"/>
        <dbReference type="ChEBI" id="CHEBI:15377"/>
        <dbReference type="ChEBI" id="CHEBI:15378"/>
        <dbReference type="ChEBI" id="CHEBI:28938"/>
        <dbReference type="ChEBI" id="CHEBI:74411"/>
        <dbReference type="ChEBI" id="CHEBI:82852"/>
        <dbReference type="EC" id="3.5.4.33"/>
    </reaction>
</comment>
<dbReference type="Proteomes" id="UP000033558">
    <property type="component" value="Unassembled WGS sequence"/>
</dbReference>
<dbReference type="AlphaFoldDB" id="A0A0F4LYG3"/>
<comment type="subunit">
    <text evidence="2 8">Homodimer.</text>
</comment>
<dbReference type="GO" id="GO:0052717">
    <property type="term" value="F:tRNA-specific adenosine-34 deaminase activity"/>
    <property type="evidence" value="ECO:0007669"/>
    <property type="project" value="UniProtKB-UniRule"/>
</dbReference>
<dbReference type="PATRIC" id="fig|1218492.5.peg.492"/>
<evidence type="ECO:0000256" key="2">
    <source>
        <dbReference type="ARBA" id="ARBA00011738"/>
    </source>
</evidence>
<evidence type="ECO:0000256" key="4">
    <source>
        <dbReference type="ARBA" id="ARBA00022723"/>
    </source>
</evidence>
<dbReference type="Gene3D" id="3.40.140.10">
    <property type="entry name" value="Cytidine Deaminase, domain 2"/>
    <property type="match status" value="1"/>
</dbReference>
<keyword evidence="11" id="KW-1185">Reference proteome</keyword>
<dbReference type="Pfam" id="PF14437">
    <property type="entry name" value="MafB19-deam"/>
    <property type="match status" value="1"/>
</dbReference>
<evidence type="ECO:0000256" key="3">
    <source>
        <dbReference type="ARBA" id="ARBA00022694"/>
    </source>
</evidence>
<dbReference type="PROSITE" id="PS00903">
    <property type="entry name" value="CYT_DCMP_DEAMINASES_1"/>
    <property type="match status" value="1"/>
</dbReference>
<keyword evidence="6 8" id="KW-0862">Zinc</keyword>
<dbReference type="HAMAP" id="MF_00972">
    <property type="entry name" value="tRNA_aden_deaminase"/>
    <property type="match status" value="1"/>
</dbReference>
<dbReference type="HOGENOM" id="CLU_025810_3_2_9"/>
<feature type="binding site" evidence="8">
    <location>
        <position position="66"/>
    </location>
    <ligand>
        <name>Zn(2+)</name>
        <dbReference type="ChEBI" id="CHEBI:29105"/>
        <note>catalytic</note>
    </ligand>
</feature>
<organism evidence="10 11">
    <name type="scientific">Bombilactobacillus mellifer</name>
    <dbReference type="NCBI Taxonomy" id="1218492"/>
    <lineage>
        <taxon>Bacteria</taxon>
        <taxon>Bacillati</taxon>
        <taxon>Bacillota</taxon>
        <taxon>Bacilli</taxon>
        <taxon>Lactobacillales</taxon>
        <taxon>Lactobacillaceae</taxon>
        <taxon>Bombilactobacillus</taxon>
    </lineage>
</organism>
<evidence type="ECO:0000256" key="8">
    <source>
        <dbReference type="HAMAP-Rule" id="MF_00972"/>
    </source>
</evidence>
<sequence>MLRPKTKDLYTTEQLNFYMNQALVTAQQAAAQQEVPIGAIIVDNLTGQILARGANEREHQQNPLAHAEILAIQAACQQLGSWRLEHHSLFVTLEPCAMCAGAIINSRITNVIYGAADPKAGSVESLVNLFALPYNSRPDYQGGILAPACSKLLRDFFQRIRHQQR</sequence>
<evidence type="ECO:0000256" key="1">
    <source>
        <dbReference type="ARBA" id="ARBA00010669"/>
    </source>
</evidence>
<dbReference type="EMBL" id="JXJQ01000005">
    <property type="protein sequence ID" value="KJY62581.1"/>
    <property type="molecule type" value="Genomic_DNA"/>
</dbReference>
<feature type="binding site" evidence="8">
    <location>
        <position position="99"/>
    </location>
    <ligand>
        <name>Zn(2+)</name>
        <dbReference type="ChEBI" id="CHEBI:29105"/>
        <note>catalytic</note>
    </ligand>
</feature>
<keyword evidence="3 8" id="KW-0819">tRNA processing</keyword>
<feature type="active site" description="Proton donor" evidence="8">
    <location>
        <position position="68"/>
    </location>
</feature>
<dbReference type="InterPro" id="IPR016193">
    <property type="entry name" value="Cytidine_deaminase-like"/>
</dbReference>
<comment type="caution">
    <text evidence="10">The sequence shown here is derived from an EMBL/GenBank/DDBJ whole genome shotgun (WGS) entry which is preliminary data.</text>
</comment>
<dbReference type="GO" id="GO:0008270">
    <property type="term" value="F:zinc ion binding"/>
    <property type="evidence" value="ECO:0007669"/>
    <property type="project" value="UniProtKB-UniRule"/>
</dbReference>
<comment type="function">
    <text evidence="8">Catalyzes the deamination of adenosine to inosine at the wobble position 34 of tRNA(Arg2).</text>
</comment>
<dbReference type="InterPro" id="IPR002125">
    <property type="entry name" value="CMP_dCMP_dom"/>
</dbReference>
<dbReference type="CDD" id="cd01285">
    <property type="entry name" value="nucleoside_deaminase"/>
    <property type="match status" value="1"/>
</dbReference>
<evidence type="ECO:0000256" key="5">
    <source>
        <dbReference type="ARBA" id="ARBA00022801"/>
    </source>
</evidence>
<feature type="domain" description="CMP/dCMP-type deaminase" evidence="9">
    <location>
        <begin position="13"/>
        <end position="124"/>
    </location>
</feature>
<name>A0A0F4LYG3_9LACO</name>
<dbReference type="PANTHER" id="PTHR11079">
    <property type="entry name" value="CYTOSINE DEAMINASE FAMILY MEMBER"/>
    <property type="match status" value="1"/>
</dbReference>
<dbReference type="SUPFAM" id="SSF53927">
    <property type="entry name" value="Cytidine deaminase-like"/>
    <property type="match status" value="1"/>
</dbReference>
<dbReference type="InterPro" id="IPR016192">
    <property type="entry name" value="APOBEC/CMP_deaminase_Zn-bd"/>
</dbReference>
<dbReference type="PANTHER" id="PTHR11079:SF202">
    <property type="entry name" value="TRNA-SPECIFIC ADENOSINE DEAMINASE"/>
    <property type="match status" value="1"/>
</dbReference>
<evidence type="ECO:0000259" key="9">
    <source>
        <dbReference type="PROSITE" id="PS51747"/>
    </source>
</evidence>
<accession>A0A0F4LYG3</accession>
<comment type="similarity">
    <text evidence="1">Belongs to the cytidine and deoxycytidylate deaminase family. ADAT2 subfamily.</text>
</comment>
<dbReference type="STRING" id="1218492.JG30_03700"/>
<dbReference type="GO" id="GO:0002100">
    <property type="term" value="P:tRNA wobble adenosine to inosine editing"/>
    <property type="evidence" value="ECO:0007669"/>
    <property type="project" value="UniProtKB-UniRule"/>
</dbReference>
<evidence type="ECO:0000313" key="10">
    <source>
        <dbReference type="EMBL" id="KJY62581.1"/>
    </source>
</evidence>
<dbReference type="InterPro" id="IPR028883">
    <property type="entry name" value="tRNA_aden_deaminase"/>
</dbReference>
<gene>
    <name evidence="8" type="primary">tadA</name>
    <name evidence="10" type="ORF">JG30_03700</name>
</gene>
<proteinExistence type="inferred from homology"/>
<reference evidence="10 11" key="1">
    <citation type="submission" date="2015-01" db="EMBL/GenBank/DDBJ databases">
        <title>Comparative genomics of the lactic acid bacteria isolated from the honey bee gut.</title>
        <authorList>
            <person name="Ellegaard K.M."/>
            <person name="Tamarit D."/>
            <person name="Javelind E."/>
            <person name="Olofsson T."/>
            <person name="Andersson S.G."/>
            <person name="Vasquez A."/>
        </authorList>
    </citation>
    <scope>NUCLEOTIDE SEQUENCE [LARGE SCALE GENOMIC DNA]</scope>
    <source>
        <strain evidence="10 11">Bin4</strain>
    </source>
</reference>
<feature type="binding site" evidence="8">
    <location>
        <position position="96"/>
    </location>
    <ligand>
        <name>Zn(2+)</name>
        <dbReference type="ChEBI" id="CHEBI:29105"/>
        <note>catalytic</note>
    </ligand>
</feature>
<protein>
    <recommendedName>
        <fullName evidence="8">tRNA-specific adenosine deaminase</fullName>
        <ecNumber evidence="8">3.5.4.33</ecNumber>
    </recommendedName>
</protein>
<evidence type="ECO:0000313" key="11">
    <source>
        <dbReference type="Proteomes" id="UP000033558"/>
    </source>
</evidence>
<dbReference type="InterPro" id="IPR058535">
    <property type="entry name" value="MafB19-deam"/>
</dbReference>